<keyword evidence="9" id="KW-1133">Transmembrane helix</keyword>
<feature type="transmembrane region" description="Helical" evidence="9">
    <location>
        <begin position="285"/>
        <end position="304"/>
    </location>
</feature>
<dbReference type="GO" id="GO:0009132">
    <property type="term" value="P:nucleoside diphosphate metabolic process"/>
    <property type="evidence" value="ECO:0007669"/>
    <property type="project" value="InterPro"/>
</dbReference>
<evidence type="ECO:0000256" key="6">
    <source>
        <dbReference type="ARBA" id="ARBA00022842"/>
    </source>
</evidence>
<dbReference type="GO" id="GO:0030145">
    <property type="term" value="F:manganese ion binding"/>
    <property type="evidence" value="ECO:0007669"/>
    <property type="project" value="InterPro"/>
</dbReference>
<evidence type="ECO:0000256" key="7">
    <source>
        <dbReference type="ARBA" id="ARBA00023211"/>
    </source>
</evidence>
<dbReference type="Gene3D" id="3.90.79.10">
    <property type="entry name" value="Nucleoside Triphosphate Pyrophosphohydrolase"/>
    <property type="match status" value="1"/>
</dbReference>
<dbReference type="GO" id="GO:0000287">
    <property type="term" value="F:magnesium ion binding"/>
    <property type="evidence" value="ECO:0007669"/>
    <property type="project" value="InterPro"/>
</dbReference>
<evidence type="ECO:0000313" key="11">
    <source>
        <dbReference type="EMBL" id="MQY31993.1"/>
    </source>
</evidence>
<accession>A0A7K0E1M8</accession>
<keyword evidence="12" id="KW-1185">Reference proteome</keyword>
<evidence type="ECO:0000256" key="3">
    <source>
        <dbReference type="ARBA" id="ARBA00006506"/>
    </source>
</evidence>
<keyword evidence="4" id="KW-0479">Metal-binding</keyword>
<dbReference type="GO" id="GO:0010945">
    <property type="term" value="F:coenzyme A diphosphatase activity"/>
    <property type="evidence" value="ECO:0007669"/>
    <property type="project" value="InterPro"/>
</dbReference>
<dbReference type="PROSITE" id="PS51462">
    <property type="entry name" value="NUDIX"/>
    <property type="match status" value="1"/>
</dbReference>
<dbReference type="InterPro" id="IPR015797">
    <property type="entry name" value="NUDIX_hydrolase-like_dom_sf"/>
</dbReference>
<feature type="domain" description="Nudix hydrolase" evidence="10">
    <location>
        <begin position="131"/>
        <end position="281"/>
    </location>
</feature>
<evidence type="ECO:0000256" key="9">
    <source>
        <dbReference type="SAM" id="Phobius"/>
    </source>
</evidence>
<name>A0A7K0E1M8_9NOCA</name>
<keyword evidence="9" id="KW-0812">Transmembrane</keyword>
<feature type="region of interest" description="Disordered" evidence="8">
    <location>
        <begin position="1"/>
        <end position="79"/>
    </location>
</feature>
<dbReference type="PANTHER" id="PTHR12992:SF11">
    <property type="entry name" value="MITOCHONDRIAL COENZYME A DIPHOSPHATASE NUDT8"/>
    <property type="match status" value="1"/>
</dbReference>
<evidence type="ECO:0000256" key="8">
    <source>
        <dbReference type="SAM" id="MobiDB-lite"/>
    </source>
</evidence>
<evidence type="ECO:0000256" key="2">
    <source>
        <dbReference type="ARBA" id="ARBA00001946"/>
    </source>
</evidence>
<sequence length="327" mass="33997">MSDRGPAAEHEPADSRPVPDGRHAGGPNPEWDHGNPPAVPGPSDPKPTAAATDDHDGSGRPEGGHAAVDAPNDPAAPRPQRTVVVAGHHGPGDIPTWLRQVAERPPADPTGVNQVLTRRSTLHEYAAMASRVRQAAVLVLFGGATRPDPDAPGGLPADADVLLTQRAATLRQHSGQVAFPGGGVEPGDDGPIGTALREAQEETGLAPAGVQPLAVLPKIFVPVSGFDVTPVVAYWRTPGEVGVVSAAEATRVVRVPVAQLIDPANRFVVRHPRGYMGPAFAVDGMLVWGFTAGVLAGLLAVSGWEREWDHHDVRDLQSSLAAVGMTL</sequence>
<comment type="cofactor">
    <cofactor evidence="1">
        <name>Mn(2+)</name>
        <dbReference type="ChEBI" id="CHEBI:29035"/>
    </cofactor>
</comment>
<keyword evidence="6" id="KW-0460">Magnesium</keyword>
<dbReference type="EMBL" id="WEGI01000029">
    <property type="protein sequence ID" value="MQY31993.1"/>
    <property type="molecule type" value="Genomic_DNA"/>
</dbReference>
<comment type="cofactor">
    <cofactor evidence="2">
        <name>Mg(2+)</name>
        <dbReference type="ChEBI" id="CHEBI:18420"/>
    </cofactor>
</comment>
<dbReference type="InterPro" id="IPR000086">
    <property type="entry name" value="NUDIX_hydrolase_dom"/>
</dbReference>
<feature type="compositionally biased region" description="Basic and acidic residues" evidence="8">
    <location>
        <begin position="52"/>
        <end position="63"/>
    </location>
</feature>
<evidence type="ECO:0000313" key="12">
    <source>
        <dbReference type="Proteomes" id="UP000431401"/>
    </source>
</evidence>
<gene>
    <name evidence="11" type="primary">nudL</name>
    <name evidence="11" type="ORF">NRB56_76060</name>
</gene>
<dbReference type="InterPro" id="IPR045121">
    <property type="entry name" value="CoAse"/>
</dbReference>
<comment type="caution">
    <text evidence="11">The sequence shown here is derived from an EMBL/GenBank/DDBJ whole genome shotgun (WGS) entry which is preliminary data.</text>
</comment>
<evidence type="ECO:0000259" key="10">
    <source>
        <dbReference type="PROSITE" id="PS51462"/>
    </source>
</evidence>
<keyword evidence="7" id="KW-0464">Manganese</keyword>
<evidence type="ECO:0000256" key="5">
    <source>
        <dbReference type="ARBA" id="ARBA00022801"/>
    </source>
</evidence>
<protein>
    <submittedName>
        <fullName evidence="11">Putative Nudix hydrolase NudL</fullName>
        <ecNumber evidence="11">3.6.1.-</ecNumber>
    </submittedName>
</protein>
<reference evidence="11 12" key="1">
    <citation type="submission" date="2019-10" db="EMBL/GenBank/DDBJ databases">
        <title>Nocardia macrotermitis sp. nov. and Nocardia aurantia sp. nov., isolated from the gut of fungus growing-termite Macrotermes natalensis.</title>
        <authorList>
            <person name="Benndorf R."/>
            <person name="Schwitalla J."/>
            <person name="Martin K."/>
            <person name="De Beer W."/>
            <person name="Kaster A.-K."/>
            <person name="Vollmers J."/>
            <person name="Poulsen M."/>
            <person name="Beemelmanns C."/>
        </authorList>
    </citation>
    <scope>NUCLEOTIDE SEQUENCE [LARGE SCALE GENOMIC DNA]</scope>
    <source>
        <strain evidence="11 12">RB56</strain>
    </source>
</reference>
<proteinExistence type="inferred from homology"/>
<dbReference type="AlphaFoldDB" id="A0A7K0E1M8"/>
<comment type="similarity">
    <text evidence="3">Belongs to the Nudix hydrolase family. PCD1 subfamily.</text>
</comment>
<dbReference type="Pfam" id="PF00293">
    <property type="entry name" value="NUDIX"/>
    <property type="match status" value="1"/>
</dbReference>
<feature type="compositionally biased region" description="Basic and acidic residues" evidence="8">
    <location>
        <begin position="1"/>
        <end position="23"/>
    </location>
</feature>
<dbReference type="PANTHER" id="PTHR12992">
    <property type="entry name" value="NUDIX HYDROLASE"/>
    <property type="match status" value="1"/>
</dbReference>
<evidence type="ECO:0000256" key="1">
    <source>
        <dbReference type="ARBA" id="ARBA00001936"/>
    </source>
</evidence>
<keyword evidence="5 11" id="KW-0378">Hydrolase</keyword>
<dbReference type="InterPro" id="IPR000059">
    <property type="entry name" value="NUDIX_hydrolase_NudL_CS"/>
</dbReference>
<evidence type="ECO:0000256" key="4">
    <source>
        <dbReference type="ARBA" id="ARBA00022723"/>
    </source>
</evidence>
<dbReference type="EC" id="3.6.1.-" evidence="11"/>
<feature type="compositionally biased region" description="Low complexity" evidence="8">
    <location>
        <begin position="66"/>
        <end position="79"/>
    </location>
</feature>
<keyword evidence="9" id="KW-0472">Membrane</keyword>
<dbReference type="PROSITE" id="PS01293">
    <property type="entry name" value="NUDIX_COA"/>
    <property type="match status" value="1"/>
</dbReference>
<organism evidence="11 12">
    <name type="scientific">Nocardia aurantia</name>
    <dbReference type="NCBI Taxonomy" id="2585199"/>
    <lineage>
        <taxon>Bacteria</taxon>
        <taxon>Bacillati</taxon>
        <taxon>Actinomycetota</taxon>
        <taxon>Actinomycetes</taxon>
        <taxon>Mycobacteriales</taxon>
        <taxon>Nocardiaceae</taxon>
        <taxon>Nocardia</taxon>
    </lineage>
</organism>
<dbReference type="Proteomes" id="UP000431401">
    <property type="component" value="Unassembled WGS sequence"/>
</dbReference>
<dbReference type="SUPFAM" id="SSF55811">
    <property type="entry name" value="Nudix"/>
    <property type="match status" value="1"/>
</dbReference>
<dbReference type="CDD" id="cd03426">
    <property type="entry name" value="NUDIX_CoAse_Nudt7"/>
    <property type="match status" value="1"/>
</dbReference>